<accession>A0ABR2IB95</accession>
<organism evidence="1 2">
    <name type="scientific">Apiospora arundinis</name>
    <dbReference type="NCBI Taxonomy" id="335852"/>
    <lineage>
        <taxon>Eukaryota</taxon>
        <taxon>Fungi</taxon>
        <taxon>Dikarya</taxon>
        <taxon>Ascomycota</taxon>
        <taxon>Pezizomycotina</taxon>
        <taxon>Sordariomycetes</taxon>
        <taxon>Xylariomycetidae</taxon>
        <taxon>Amphisphaeriales</taxon>
        <taxon>Apiosporaceae</taxon>
        <taxon>Apiospora</taxon>
    </lineage>
</organism>
<keyword evidence="2" id="KW-1185">Reference proteome</keyword>
<sequence>MWAREITMGNGEMGSGDHAIEAEGSRLRRETGPIANVSTSWCGIDKLQIQWCYALWWLVTRTTPDTRAAAAKSCTCLVGTREDVSPTFPTQAATLCLRGRGKSEFEI</sequence>
<evidence type="ECO:0000313" key="1">
    <source>
        <dbReference type="EMBL" id="KAK8860081.1"/>
    </source>
</evidence>
<dbReference type="Proteomes" id="UP001390339">
    <property type="component" value="Unassembled WGS sequence"/>
</dbReference>
<reference evidence="1 2" key="1">
    <citation type="journal article" date="2024" name="IMA Fungus">
        <title>Apiospora arundinis, a panoply of carbohydrate-active enzymes and secondary metabolites.</title>
        <authorList>
            <person name="Sorensen T."/>
            <person name="Petersen C."/>
            <person name="Muurmann A.T."/>
            <person name="Christiansen J.V."/>
            <person name="Brundto M.L."/>
            <person name="Overgaard C.K."/>
            <person name="Boysen A.T."/>
            <person name="Wollenberg R.D."/>
            <person name="Larsen T.O."/>
            <person name="Sorensen J.L."/>
            <person name="Nielsen K.L."/>
            <person name="Sondergaard T.E."/>
        </authorList>
    </citation>
    <scope>NUCLEOTIDE SEQUENCE [LARGE SCALE GENOMIC DNA]</scope>
    <source>
        <strain evidence="1 2">AAU 773</strain>
    </source>
</reference>
<proteinExistence type="predicted"/>
<gene>
    <name evidence="1" type="ORF">PGQ11_010815</name>
</gene>
<evidence type="ECO:0000313" key="2">
    <source>
        <dbReference type="Proteomes" id="UP001390339"/>
    </source>
</evidence>
<name>A0ABR2IB95_9PEZI</name>
<dbReference type="EMBL" id="JAPCWZ010000006">
    <property type="protein sequence ID" value="KAK8860081.1"/>
    <property type="molecule type" value="Genomic_DNA"/>
</dbReference>
<protein>
    <submittedName>
        <fullName evidence="1">Uncharacterized protein</fullName>
    </submittedName>
</protein>
<comment type="caution">
    <text evidence="1">The sequence shown here is derived from an EMBL/GenBank/DDBJ whole genome shotgun (WGS) entry which is preliminary data.</text>
</comment>